<feature type="region of interest" description="Disordered" evidence="1">
    <location>
        <begin position="1"/>
        <end position="27"/>
    </location>
</feature>
<proteinExistence type="predicted"/>
<dbReference type="PANTHER" id="PTHR28434">
    <property type="entry name" value="PROTEIN C3ORF33"/>
    <property type="match status" value="1"/>
</dbReference>
<dbReference type="InterPro" id="IPR042421">
    <property type="entry name" value="C3orf33-like"/>
</dbReference>
<dbReference type="AlphaFoldDB" id="A0AAV1FVP1"/>
<organism evidence="2 3">
    <name type="scientific">Xyrichtys novacula</name>
    <name type="common">Pearly razorfish</name>
    <name type="synonym">Hemipteronotus novacula</name>
    <dbReference type="NCBI Taxonomy" id="13765"/>
    <lineage>
        <taxon>Eukaryota</taxon>
        <taxon>Metazoa</taxon>
        <taxon>Chordata</taxon>
        <taxon>Craniata</taxon>
        <taxon>Vertebrata</taxon>
        <taxon>Euteleostomi</taxon>
        <taxon>Actinopterygii</taxon>
        <taxon>Neopterygii</taxon>
        <taxon>Teleostei</taxon>
        <taxon>Neoteleostei</taxon>
        <taxon>Acanthomorphata</taxon>
        <taxon>Eupercaria</taxon>
        <taxon>Labriformes</taxon>
        <taxon>Labridae</taxon>
        <taxon>Xyrichtys</taxon>
    </lineage>
</organism>
<keyword evidence="3" id="KW-1185">Reference proteome</keyword>
<gene>
    <name evidence="2" type="ORF">XNOV1_A031353</name>
</gene>
<dbReference type="PANTHER" id="PTHR28434:SF1">
    <property type="entry name" value="PROTEIN C3ORF33"/>
    <property type="match status" value="1"/>
</dbReference>
<name>A0AAV1FVP1_XYRNO</name>
<dbReference type="EMBL" id="OY660873">
    <property type="protein sequence ID" value="CAJ1065278.1"/>
    <property type="molecule type" value="Genomic_DNA"/>
</dbReference>
<evidence type="ECO:0000313" key="3">
    <source>
        <dbReference type="Proteomes" id="UP001178508"/>
    </source>
</evidence>
<dbReference type="Proteomes" id="UP001178508">
    <property type="component" value="Chromosome 10"/>
</dbReference>
<protein>
    <submittedName>
        <fullName evidence="2">Protein C3orf33 homolog</fullName>
    </submittedName>
</protein>
<evidence type="ECO:0000313" key="2">
    <source>
        <dbReference type="EMBL" id="CAJ1065278.1"/>
    </source>
</evidence>
<accession>A0AAV1FVP1</accession>
<sequence length="129" mass="14664">MPAESLQGIETEEEAEGDRQQREQGNQTSHNIVSLISQLADDNLTLVRNLSTALAIAGVVVIARSIRLITKFRAASRGTSAFVGKFVVSQSEGWKWNMSRFISRSSHRYFQTIKVYTRLRCWCILQEWS</sequence>
<reference evidence="2" key="1">
    <citation type="submission" date="2023-08" db="EMBL/GenBank/DDBJ databases">
        <authorList>
            <person name="Alioto T."/>
            <person name="Alioto T."/>
            <person name="Gomez Garrido J."/>
        </authorList>
    </citation>
    <scope>NUCLEOTIDE SEQUENCE</scope>
</reference>
<evidence type="ECO:0000256" key="1">
    <source>
        <dbReference type="SAM" id="MobiDB-lite"/>
    </source>
</evidence>
<dbReference type="GO" id="GO:0005615">
    <property type="term" value="C:extracellular space"/>
    <property type="evidence" value="ECO:0007669"/>
    <property type="project" value="TreeGrafter"/>
</dbReference>